<keyword evidence="3" id="KW-1185">Reference proteome</keyword>
<gene>
    <name evidence="2" type="ORF">PY03336</name>
</gene>
<organism evidence="2 3">
    <name type="scientific">Plasmodium yoelii yoelii</name>
    <dbReference type="NCBI Taxonomy" id="73239"/>
    <lineage>
        <taxon>Eukaryota</taxon>
        <taxon>Sar</taxon>
        <taxon>Alveolata</taxon>
        <taxon>Apicomplexa</taxon>
        <taxon>Aconoidasida</taxon>
        <taxon>Haemosporida</taxon>
        <taxon>Plasmodiidae</taxon>
        <taxon>Plasmodium</taxon>
        <taxon>Plasmodium (Vinckeia)</taxon>
    </lineage>
</organism>
<dbReference type="AlphaFoldDB" id="Q7RJC7"/>
<comment type="caution">
    <text evidence="2">The sequence shown here is derived from an EMBL/GenBank/DDBJ whole genome shotgun (WGS) entry which is preliminary data.</text>
</comment>
<evidence type="ECO:0000313" key="3">
    <source>
        <dbReference type="Proteomes" id="UP000008553"/>
    </source>
</evidence>
<evidence type="ECO:0000256" key="1">
    <source>
        <dbReference type="SAM" id="Phobius"/>
    </source>
</evidence>
<evidence type="ECO:0000313" key="2">
    <source>
        <dbReference type="EMBL" id="EAA22901.1"/>
    </source>
</evidence>
<reference evidence="2 3" key="1">
    <citation type="journal article" date="2002" name="Nature">
        <title>Genome sequence and comparative analysis of the model rodent malaria parasite Plasmodium yoelii yoelii.</title>
        <authorList>
            <person name="Carlton J.M."/>
            <person name="Angiuoli S.V."/>
            <person name="Suh B.B."/>
            <person name="Kooij T.W."/>
            <person name="Pertea M."/>
            <person name="Silva J.C."/>
            <person name="Ermolaeva M.D."/>
            <person name="Allen J.E."/>
            <person name="Selengut J.D."/>
            <person name="Koo H.L."/>
            <person name="Peterson J.D."/>
            <person name="Pop M."/>
            <person name="Kosack D.S."/>
            <person name="Shumway M.F."/>
            <person name="Bidwell S.L."/>
            <person name="Shallom S.J."/>
            <person name="van Aken S.E."/>
            <person name="Riedmuller S.B."/>
            <person name="Feldblyum T.V."/>
            <person name="Cho J.K."/>
            <person name="Quackenbush J."/>
            <person name="Sedegah M."/>
            <person name="Shoaibi A."/>
            <person name="Cummings L.M."/>
            <person name="Florens L."/>
            <person name="Yates J.R."/>
            <person name="Raine J.D."/>
            <person name="Sinden R.E."/>
            <person name="Harris M.A."/>
            <person name="Cunningham D.A."/>
            <person name="Preiser P.R."/>
            <person name="Bergman L.W."/>
            <person name="Vaidya A.B."/>
            <person name="van Lin L.H."/>
            <person name="Janse C.J."/>
            <person name="Waters A.P."/>
            <person name="Smith H.O."/>
            <person name="White O.R."/>
            <person name="Salzberg S.L."/>
            <person name="Venter J.C."/>
            <person name="Fraser C.M."/>
            <person name="Hoffman S.L."/>
            <person name="Gardner M.J."/>
            <person name="Carucci D.J."/>
        </authorList>
    </citation>
    <scope>NUCLEOTIDE SEQUENCE [LARGE SCALE GENOMIC DNA]</scope>
    <source>
        <strain evidence="2 3">17XNL</strain>
    </source>
</reference>
<keyword evidence="1" id="KW-0472">Membrane</keyword>
<name>Q7RJC7_PLAYO</name>
<feature type="non-terminal residue" evidence="2">
    <location>
        <position position="1"/>
    </location>
</feature>
<protein>
    <submittedName>
        <fullName evidence="2">Uncharacterized protein</fullName>
    </submittedName>
</protein>
<keyword evidence="1" id="KW-1133">Transmembrane helix</keyword>
<dbReference type="EMBL" id="AABL01000952">
    <property type="protein sequence ID" value="EAA22901.1"/>
    <property type="molecule type" value="Genomic_DNA"/>
</dbReference>
<feature type="transmembrane region" description="Helical" evidence="1">
    <location>
        <begin position="21"/>
        <end position="38"/>
    </location>
</feature>
<keyword evidence="1" id="KW-0812">Transmembrane</keyword>
<dbReference type="PaxDb" id="73239-Q7RJC7"/>
<dbReference type="InParanoid" id="Q7RJC7"/>
<sequence length="39" mass="4584">ECGEKKKKNTTCTLLEYKNKLFLDSFNLLVHLSFFFGLN</sequence>
<proteinExistence type="predicted"/>
<accession>Q7RJC7</accession>
<dbReference type="Proteomes" id="UP000008553">
    <property type="component" value="Unassembled WGS sequence"/>
</dbReference>